<reference evidence="3" key="1">
    <citation type="submission" date="2022-11" db="UniProtKB">
        <authorList>
            <consortium name="WormBaseParasite"/>
        </authorList>
    </citation>
    <scope>IDENTIFICATION</scope>
</reference>
<dbReference type="Gene3D" id="3.40.525.10">
    <property type="entry name" value="CRAL-TRIO lipid binding domain"/>
    <property type="match status" value="2"/>
</dbReference>
<dbReference type="CDD" id="cd00170">
    <property type="entry name" value="SEC14"/>
    <property type="match status" value="1"/>
</dbReference>
<name>A0A915IB64_ROMCU</name>
<sequence length="234" mass="26927">MFDFRQISISHKFGKRIQQATYIIDLKGLGAQHLWKPGLDAFLEIAHLVEQHTPEIMYKLFIINENYKEALLNFVDPNQLPINYGGTVEINGDPTCSQHITYGGIVPKEVIEKEKENSKLPEVNYIALKVKAGTYAQVSLIISEQDKILEWFIASDSTHDIFFGIFRTDIDNKETCTDKMEMITPYYRIYTYYVPETGHIKARPGKYILHFDNSHSWVTGKTIKYAINVIDGDN</sequence>
<accession>A0A915IB64</accession>
<dbReference type="AlphaFoldDB" id="A0A915IB64"/>
<keyword evidence="2" id="KW-1185">Reference proteome</keyword>
<evidence type="ECO:0000313" key="2">
    <source>
        <dbReference type="Proteomes" id="UP000887565"/>
    </source>
</evidence>
<dbReference type="InterPro" id="IPR036598">
    <property type="entry name" value="GOLD_dom_sf"/>
</dbReference>
<dbReference type="InterPro" id="IPR001251">
    <property type="entry name" value="CRAL-TRIO_dom"/>
</dbReference>
<proteinExistence type="predicted"/>
<dbReference type="Pfam" id="PF00650">
    <property type="entry name" value="CRAL_TRIO"/>
    <property type="match status" value="1"/>
</dbReference>
<dbReference type="WBParaSite" id="nRc.2.0.1.t11132-RA">
    <property type="protein sequence ID" value="nRc.2.0.1.t11132-RA"/>
    <property type="gene ID" value="nRc.2.0.1.g11132"/>
</dbReference>
<dbReference type="InterPro" id="IPR036865">
    <property type="entry name" value="CRAL-TRIO_dom_sf"/>
</dbReference>
<dbReference type="PANTHER" id="PTHR23324:SF83">
    <property type="entry name" value="SEC14-LIKE PROTEIN 2"/>
    <property type="match status" value="1"/>
</dbReference>
<dbReference type="SUPFAM" id="SSF52087">
    <property type="entry name" value="CRAL/TRIO domain"/>
    <property type="match status" value="1"/>
</dbReference>
<dbReference type="InterPro" id="IPR051064">
    <property type="entry name" value="SEC14/CRAL-TRIO_domain"/>
</dbReference>
<dbReference type="GO" id="GO:0005737">
    <property type="term" value="C:cytoplasm"/>
    <property type="evidence" value="ECO:0007669"/>
    <property type="project" value="TreeGrafter"/>
</dbReference>
<dbReference type="Proteomes" id="UP000887565">
    <property type="component" value="Unplaced"/>
</dbReference>
<dbReference type="Gene3D" id="2.60.120.680">
    <property type="entry name" value="GOLD domain"/>
    <property type="match status" value="1"/>
</dbReference>
<feature type="domain" description="CRAL-TRIO" evidence="1">
    <location>
        <begin position="15"/>
        <end position="64"/>
    </location>
</feature>
<protein>
    <submittedName>
        <fullName evidence="3">CRAL-TRIO domain-containing protein</fullName>
    </submittedName>
</protein>
<evidence type="ECO:0000259" key="1">
    <source>
        <dbReference type="Pfam" id="PF00650"/>
    </source>
</evidence>
<dbReference type="SUPFAM" id="SSF101576">
    <property type="entry name" value="Supernatant protein factor (SPF), C-terminal domain"/>
    <property type="match status" value="1"/>
</dbReference>
<dbReference type="OMA" id="HNAGSHI"/>
<dbReference type="PANTHER" id="PTHR23324">
    <property type="entry name" value="SEC14 RELATED PROTEIN"/>
    <property type="match status" value="1"/>
</dbReference>
<organism evidence="2 3">
    <name type="scientific">Romanomermis culicivorax</name>
    <name type="common">Nematode worm</name>
    <dbReference type="NCBI Taxonomy" id="13658"/>
    <lineage>
        <taxon>Eukaryota</taxon>
        <taxon>Metazoa</taxon>
        <taxon>Ecdysozoa</taxon>
        <taxon>Nematoda</taxon>
        <taxon>Enoplea</taxon>
        <taxon>Dorylaimia</taxon>
        <taxon>Mermithida</taxon>
        <taxon>Mermithoidea</taxon>
        <taxon>Mermithidae</taxon>
        <taxon>Romanomermis</taxon>
    </lineage>
</organism>
<evidence type="ECO:0000313" key="3">
    <source>
        <dbReference type="WBParaSite" id="nRc.2.0.1.t11132-RA"/>
    </source>
</evidence>